<comment type="caution">
    <text evidence="1">The sequence shown here is derived from an EMBL/GenBank/DDBJ whole genome shotgun (WGS) entry which is preliminary data.</text>
</comment>
<dbReference type="CDD" id="cd09739">
    <property type="entry name" value="Cas6_I-F"/>
    <property type="match status" value="1"/>
</dbReference>
<dbReference type="GO" id="GO:0016787">
    <property type="term" value="F:hydrolase activity"/>
    <property type="evidence" value="ECO:0007669"/>
    <property type="project" value="UniProtKB-KW"/>
</dbReference>
<dbReference type="Pfam" id="PF09618">
    <property type="entry name" value="Cas_Csy4"/>
    <property type="match status" value="1"/>
</dbReference>
<dbReference type="NCBIfam" id="TIGR02563">
    <property type="entry name" value="cas_Csy4"/>
    <property type="match status" value="1"/>
</dbReference>
<keyword evidence="1" id="KW-0540">Nuclease</keyword>
<dbReference type="EMBL" id="CAMAPC010000016">
    <property type="protein sequence ID" value="CAH9063929.1"/>
    <property type="molecule type" value="Genomic_DNA"/>
</dbReference>
<keyword evidence="1" id="KW-0255">Endonuclease</keyword>
<dbReference type="Gene3D" id="3.30.70.2540">
    <property type="entry name" value="CRISPR-associated endoribonuclease Cas6/Csy4"/>
    <property type="match status" value="1"/>
</dbReference>
<reference evidence="1" key="1">
    <citation type="submission" date="2022-07" db="EMBL/GenBank/DDBJ databases">
        <authorList>
            <person name="Criscuolo A."/>
        </authorList>
    </citation>
    <scope>NUCLEOTIDE SEQUENCE</scope>
    <source>
        <strain evidence="1">CIP111854</strain>
    </source>
</reference>
<keyword evidence="1" id="KW-0378">Hydrolase</keyword>
<dbReference type="GO" id="GO:0043571">
    <property type="term" value="P:maintenance of CRISPR repeat elements"/>
    <property type="evidence" value="ECO:0007669"/>
    <property type="project" value="InterPro"/>
</dbReference>
<dbReference type="EC" id="3.1.-.-" evidence="1"/>
<dbReference type="InterPro" id="IPR013396">
    <property type="entry name" value="CRISPR-assoc_prot_Csy4"/>
</dbReference>
<evidence type="ECO:0000313" key="2">
    <source>
        <dbReference type="Proteomes" id="UP001152467"/>
    </source>
</evidence>
<dbReference type="GO" id="GO:0004519">
    <property type="term" value="F:endonuclease activity"/>
    <property type="evidence" value="ECO:0007669"/>
    <property type="project" value="UniProtKB-KW"/>
</dbReference>
<dbReference type="InterPro" id="IPR042564">
    <property type="entry name" value="CRISPR-Cas6/Csy4_sf"/>
</dbReference>
<dbReference type="Proteomes" id="UP001152467">
    <property type="component" value="Unassembled WGS sequence"/>
</dbReference>
<name>A0A9W4R2X2_9GAMM</name>
<accession>A0A9W4R2X2</accession>
<evidence type="ECO:0000313" key="1">
    <source>
        <dbReference type="EMBL" id="CAH9063929.1"/>
    </source>
</evidence>
<protein>
    <submittedName>
        <fullName evidence="1">CRISPR-associated endonuclease Cas6f/Csy4</fullName>
        <ecNumber evidence="1">3.1.-.-</ecNumber>
    </submittedName>
</protein>
<sequence>MNYYLDITLLPDAEANLGFLWHKVYQQIHLLLVEHKVADKDSAIGLSFPKYGDKQFPLGDKLRLLAQTEQQLVNLKAEQWLSRLSDYVHIKAVKAVPSNITEYAYFKRWRFKSPDKLRQSVDMRAQAIATKNSYGVSEVKARLLSSIDKLDNQSKLPFINLRSLSTERALSPAERKKFLLFIEQKIVEKPSDNKWLFTCYGLSRRTDEQQIAVPWFEG</sequence>
<organism evidence="1 2">
    <name type="scientific">Pseudoalteromonas holothuriae</name>
    <dbReference type="NCBI Taxonomy" id="2963714"/>
    <lineage>
        <taxon>Bacteria</taxon>
        <taxon>Pseudomonadati</taxon>
        <taxon>Pseudomonadota</taxon>
        <taxon>Gammaproteobacteria</taxon>
        <taxon>Alteromonadales</taxon>
        <taxon>Pseudoalteromonadaceae</taxon>
        <taxon>Pseudoalteromonas</taxon>
    </lineage>
</organism>
<proteinExistence type="predicted"/>
<dbReference type="AlphaFoldDB" id="A0A9W4R2X2"/>
<gene>
    <name evidence="1" type="primary">cas6f</name>
    <name evidence="1" type="ORF">PSECIP111854_03322</name>
</gene>
<keyword evidence="2" id="KW-1185">Reference proteome</keyword>